<proteinExistence type="predicted"/>
<keyword evidence="2 6" id="KW-0808">Transferase</keyword>
<name>A0A3R6IDP3_9BACT</name>
<comment type="caution">
    <text evidence="6">The sequence shown here is derived from an EMBL/GenBank/DDBJ whole genome shotgun (WGS) entry which is preliminary data.</text>
</comment>
<dbReference type="PANTHER" id="PTHR34136:SF1">
    <property type="entry name" value="UDP-N-ACETYL-D-MANNOSAMINURONIC ACID TRANSFERASE"/>
    <property type="match status" value="1"/>
</dbReference>
<protein>
    <submittedName>
        <fullName evidence="4 6">Glycosyltransferase</fullName>
    </submittedName>
    <submittedName>
        <fullName evidence="3">UDP-N-acetyl-D-mannosaminuronic acid transferase</fullName>
    </submittedName>
</protein>
<evidence type="ECO:0000313" key="8">
    <source>
        <dbReference type="Proteomes" id="UP000261088"/>
    </source>
</evidence>
<dbReference type="CDD" id="cd06533">
    <property type="entry name" value="Glyco_transf_WecG_TagA"/>
    <property type="match status" value="1"/>
</dbReference>
<evidence type="ECO:0000256" key="1">
    <source>
        <dbReference type="ARBA" id="ARBA00022676"/>
    </source>
</evidence>
<dbReference type="EMBL" id="WNDA01000012">
    <property type="protein sequence ID" value="MTU69298.1"/>
    <property type="molecule type" value="Genomic_DNA"/>
</dbReference>
<dbReference type="GO" id="GO:0016758">
    <property type="term" value="F:hexosyltransferase activity"/>
    <property type="evidence" value="ECO:0007669"/>
    <property type="project" value="TreeGrafter"/>
</dbReference>
<dbReference type="Proteomes" id="UP000261088">
    <property type="component" value="Unassembled WGS sequence"/>
</dbReference>
<reference evidence="8 9" key="1">
    <citation type="submission" date="2018-08" db="EMBL/GenBank/DDBJ databases">
        <title>A genome reference for cultivated species of the human gut microbiota.</title>
        <authorList>
            <person name="Zou Y."/>
            <person name="Xue W."/>
            <person name="Luo G."/>
        </authorList>
    </citation>
    <scope>NUCLEOTIDE SEQUENCE [LARGE SCALE GENOMIC DNA]</scope>
    <source>
        <strain evidence="7 9">AM16-50</strain>
        <strain evidence="6 10">AM50-15</strain>
        <strain evidence="5 8">OM05-11AA</strain>
    </source>
</reference>
<evidence type="ECO:0000313" key="7">
    <source>
        <dbReference type="EMBL" id="RHH77283.1"/>
    </source>
</evidence>
<accession>A0A3R6IDP3</accession>
<keyword evidence="1" id="KW-0328">Glycosyltransferase</keyword>
<dbReference type="NCBIfam" id="TIGR00696">
    <property type="entry name" value="wecG_tagA_cpsF"/>
    <property type="match status" value="1"/>
</dbReference>
<dbReference type="EMBL" id="BQNZ01000004">
    <property type="protein sequence ID" value="GKH73776.1"/>
    <property type="molecule type" value="Genomic_DNA"/>
</dbReference>
<dbReference type="EMBL" id="QRKC01000004">
    <property type="protein sequence ID" value="RHH77283.1"/>
    <property type="molecule type" value="Genomic_DNA"/>
</dbReference>
<dbReference type="Proteomes" id="UP000285173">
    <property type="component" value="Unassembled WGS sequence"/>
</dbReference>
<evidence type="ECO:0000313" key="6">
    <source>
        <dbReference type="EMBL" id="RGZ48877.1"/>
    </source>
</evidence>
<organism evidence="6 10">
    <name type="scientific">Parabacteroides merdae</name>
    <dbReference type="NCBI Taxonomy" id="46503"/>
    <lineage>
        <taxon>Bacteria</taxon>
        <taxon>Pseudomonadati</taxon>
        <taxon>Bacteroidota</taxon>
        <taxon>Bacteroidia</taxon>
        <taxon>Bacteroidales</taxon>
        <taxon>Tannerellaceae</taxon>
        <taxon>Parabacteroides</taxon>
    </lineage>
</organism>
<evidence type="ECO:0000313" key="11">
    <source>
        <dbReference type="Proteomes" id="UP000448908"/>
    </source>
</evidence>
<evidence type="ECO:0000313" key="10">
    <source>
        <dbReference type="Proteomes" id="UP000285173"/>
    </source>
</evidence>
<reference evidence="3" key="3">
    <citation type="submission" date="2022-01" db="EMBL/GenBank/DDBJ databases">
        <title>Novel bile acid biosynthetic pathways are enriched in the microbiome of centenarians.</title>
        <authorList>
            <person name="Sato Y."/>
            <person name="Atarashi K."/>
            <person name="Plichta R.D."/>
            <person name="Arai Y."/>
            <person name="Sasajima S."/>
            <person name="Kearney M.S."/>
            <person name="Suda W."/>
            <person name="Takeshita K."/>
            <person name="Sasaki T."/>
            <person name="Okamoto S."/>
            <person name="Skelly N.A."/>
            <person name="Okamura Y."/>
            <person name="Vlamakis H."/>
            <person name="Li Y."/>
            <person name="Tanoue T."/>
            <person name="Takei H."/>
            <person name="Nittono H."/>
            <person name="Narushima S."/>
            <person name="Irie J."/>
            <person name="Itoh H."/>
            <person name="Moriya K."/>
            <person name="Sugiura Y."/>
            <person name="Suematsu M."/>
            <person name="Moritoki N."/>
            <person name="Shibata S."/>
            <person name="Littman R.D."/>
            <person name="Fischbach A.M."/>
            <person name="Uwamino Y."/>
            <person name="Inoue T."/>
            <person name="Honda A."/>
            <person name="Hattori M."/>
            <person name="Murai T."/>
            <person name="Xavier J.R."/>
            <person name="Hirose N."/>
            <person name="Honda K."/>
        </authorList>
    </citation>
    <scope>NUCLEOTIDE SEQUENCE</scope>
    <source>
        <strain evidence="3">CE91-St3</strain>
    </source>
</reference>
<evidence type="ECO:0000313" key="4">
    <source>
        <dbReference type="EMBL" id="MTU69298.1"/>
    </source>
</evidence>
<dbReference type="Pfam" id="PF03808">
    <property type="entry name" value="Glyco_tran_WecG"/>
    <property type="match status" value="1"/>
</dbReference>
<dbReference type="Proteomes" id="UP000283732">
    <property type="component" value="Unassembled WGS sequence"/>
</dbReference>
<dbReference type="Proteomes" id="UP000448908">
    <property type="component" value="Unassembled WGS sequence"/>
</dbReference>
<gene>
    <name evidence="3" type="primary">wecG</name>
    <name evidence="3" type="ORF">CE91St3_36390</name>
    <name evidence="7" type="ORF">DW191_11115</name>
    <name evidence="6" type="ORF">DW986_07900</name>
    <name evidence="5" type="ORF">DXB61_09545</name>
    <name evidence="4" type="ORF">GMD92_09460</name>
</gene>
<reference evidence="4 11" key="2">
    <citation type="journal article" date="2019" name="Nat. Med.">
        <title>A library of human gut bacterial isolates paired with longitudinal multiomics data enables mechanistic microbiome research.</title>
        <authorList>
            <person name="Poyet M."/>
            <person name="Groussin M."/>
            <person name="Gibbons S.M."/>
            <person name="Avila-Pacheco J."/>
            <person name="Jiang X."/>
            <person name="Kearney S.M."/>
            <person name="Perrotta A.R."/>
            <person name="Berdy B."/>
            <person name="Zhao S."/>
            <person name="Lieberman T.D."/>
            <person name="Swanson P.K."/>
            <person name="Smith M."/>
            <person name="Roesemann S."/>
            <person name="Alexander J.E."/>
            <person name="Rich S.A."/>
            <person name="Livny J."/>
            <person name="Vlamakis H."/>
            <person name="Clish C."/>
            <person name="Bullock K."/>
            <person name="Deik A."/>
            <person name="Scott J."/>
            <person name="Pierce K.A."/>
            <person name="Xavier R.J."/>
            <person name="Alm E.J."/>
        </authorList>
    </citation>
    <scope>NUCLEOTIDE SEQUENCE [LARGE SCALE GENOMIC DNA]</scope>
    <source>
        <strain evidence="4 11">BIOML-A16</strain>
    </source>
</reference>
<dbReference type="OrthoDB" id="9771846at2"/>
<evidence type="ECO:0000313" key="3">
    <source>
        <dbReference type="EMBL" id="GKH73776.1"/>
    </source>
</evidence>
<dbReference type="RefSeq" id="WP_005641038.1">
    <property type="nucleotide sequence ID" value="NZ_BAABYG010000001.1"/>
</dbReference>
<evidence type="ECO:0000256" key="2">
    <source>
        <dbReference type="ARBA" id="ARBA00022679"/>
    </source>
</evidence>
<evidence type="ECO:0000313" key="9">
    <source>
        <dbReference type="Proteomes" id="UP000283732"/>
    </source>
</evidence>
<dbReference type="InterPro" id="IPR004629">
    <property type="entry name" value="WecG_TagA_CpsF"/>
</dbReference>
<dbReference type="PANTHER" id="PTHR34136">
    <property type="match status" value="1"/>
</dbReference>
<dbReference type="EMBL" id="QSUP01000009">
    <property type="protein sequence ID" value="RGN51820.1"/>
    <property type="molecule type" value="Genomic_DNA"/>
</dbReference>
<evidence type="ECO:0000313" key="5">
    <source>
        <dbReference type="EMBL" id="RGN51820.1"/>
    </source>
</evidence>
<dbReference type="GeneID" id="49202784"/>
<dbReference type="Proteomes" id="UP001055114">
    <property type="component" value="Unassembled WGS sequence"/>
</dbReference>
<dbReference type="AlphaFoldDB" id="A0A3R6IDP3"/>
<dbReference type="EMBL" id="QSEF01000009">
    <property type="protein sequence ID" value="RGZ48877.1"/>
    <property type="molecule type" value="Genomic_DNA"/>
</dbReference>
<sequence>MNDNRIQLNGIKVHPFPSDSSLLEYVEEHKGILVAINAEKILHANEQIQNIVNRNIGYCDGIGAVMAVRQHGAVDAVKIAGCELWLKIITALYQKEKTFYLVGSKQPVIEKTISRLKEDFPGIQITGYRNGYIQTETEQEELIEDIKTKQPDVIFVAMGSPKQELLMEKMYQAHPAIYQGLGGSFDVYTGNVKRAPEWWIKHNLEFAYRLLKQPSRIKRQIHLIKFLILVKTGKI</sequence>